<dbReference type="AlphaFoldDB" id="A0A5B7IFM2"/>
<accession>A0A5B7IFM2</accession>
<organism evidence="2 3">
    <name type="scientific">Portunus trituberculatus</name>
    <name type="common">Swimming crab</name>
    <name type="synonym">Neptunus trituberculatus</name>
    <dbReference type="NCBI Taxonomy" id="210409"/>
    <lineage>
        <taxon>Eukaryota</taxon>
        <taxon>Metazoa</taxon>
        <taxon>Ecdysozoa</taxon>
        <taxon>Arthropoda</taxon>
        <taxon>Crustacea</taxon>
        <taxon>Multicrustacea</taxon>
        <taxon>Malacostraca</taxon>
        <taxon>Eumalacostraca</taxon>
        <taxon>Eucarida</taxon>
        <taxon>Decapoda</taxon>
        <taxon>Pleocyemata</taxon>
        <taxon>Brachyura</taxon>
        <taxon>Eubrachyura</taxon>
        <taxon>Portunoidea</taxon>
        <taxon>Portunidae</taxon>
        <taxon>Portuninae</taxon>
        <taxon>Portunus</taxon>
    </lineage>
</organism>
<evidence type="ECO:0000313" key="3">
    <source>
        <dbReference type="Proteomes" id="UP000324222"/>
    </source>
</evidence>
<comment type="caution">
    <text evidence="2">The sequence shown here is derived from an EMBL/GenBank/DDBJ whole genome shotgun (WGS) entry which is preliminary data.</text>
</comment>
<gene>
    <name evidence="2" type="ORF">E2C01_077902</name>
</gene>
<protein>
    <submittedName>
        <fullName evidence="2">Uncharacterized protein</fullName>
    </submittedName>
</protein>
<keyword evidence="3" id="KW-1185">Reference proteome</keyword>
<dbReference type="EMBL" id="VSRR010061845">
    <property type="protein sequence ID" value="MPC83200.1"/>
    <property type="molecule type" value="Genomic_DNA"/>
</dbReference>
<dbReference type="Proteomes" id="UP000324222">
    <property type="component" value="Unassembled WGS sequence"/>
</dbReference>
<reference evidence="2 3" key="1">
    <citation type="submission" date="2019-05" db="EMBL/GenBank/DDBJ databases">
        <title>Another draft genome of Portunus trituberculatus and its Hox gene families provides insights of decapod evolution.</title>
        <authorList>
            <person name="Jeong J.-H."/>
            <person name="Song I."/>
            <person name="Kim S."/>
            <person name="Choi T."/>
            <person name="Kim D."/>
            <person name="Ryu S."/>
            <person name="Kim W."/>
        </authorList>
    </citation>
    <scope>NUCLEOTIDE SEQUENCE [LARGE SCALE GENOMIC DNA]</scope>
    <source>
        <tissue evidence="2">Muscle</tissue>
    </source>
</reference>
<name>A0A5B7IFM2_PORTR</name>
<evidence type="ECO:0000256" key="1">
    <source>
        <dbReference type="SAM" id="MobiDB-lite"/>
    </source>
</evidence>
<feature type="region of interest" description="Disordered" evidence="1">
    <location>
        <begin position="67"/>
        <end position="90"/>
    </location>
</feature>
<evidence type="ECO:0000313" key="2">
    <source>
        <dbReference type="EMBL" id="MPC83200.1"/>
    </source>
</evidence>
<sequence>MEVCYYSGVTFEAGSFGGDLEFNCYQFACGWSEKPRRDNIIREGQLPDAEKLACGRSLAAFMEFPMQLPGDEGSKGRTNTPWNHHTKGSD</sequence>
<proteinExistence type="predicted"/>